<dbReference type="HOGENOM" id="CLU_123705_0_0_0"/>
<gene>
    <name evidence="2" type="ordered locus">Ilyop_2266</name>
</gene>
<dbReference type="Proteomes" id="UP000006875">
    <property type="component" value="Plasmid pILYOP01"/>
</dbReference>
<dbReference type="Pfam" id="PF01243">
    <property type="entry name" value="PNPOx_N"/>
    <property type="match status" value="1"/>
</dbReference>
<geneLocation type="plasmid" evidence="2 3">
    <name>pILYOP01</name>
</geneLocation>
<dbReference type="InterPro" id="IPR012349">
    <property type="entry name" value="Split_barrel_FMN-bd"/>
</dbReference>
<proteinExistence type="predicted"/>
<feature type="domain" description="Pyridoxamine 5'-phosphate oxidase N-terminal" evidence="1">
    <location>
        <begin position="17"/>
        <end position="102"/>
    </location>
</feature>
<evidence type="ECO:0000259" key="1">
    <source>
        <dbReference type="Pfam" id="PF01243"/>
    </source>
</evidence>
<dbReference type="EMBL" id="CP002282">
    <property type="protein sequence ID" value="ADO84027.1"/>
    <property type="molecule type" value="Genomic_DNA"/>
</dbReference>
<dbReference type="RefSeq" id="WP_013388687.1">
    <property type="nucleotide sequence ID" value="NC_014633.1"/>
</dbReference>
<dbReference type="AlphaFoldDB" id="E3HCX1"/>
<name>E3HCX1_ILYPC</name>
<dbReference type="OrthoDB" id="1551071at2"/>
<keyword evidence="3" id="KW-1185">Reference proteome</keyword>
<evidence type="ECO:0000313" key="3">
    <source>
        <dbReference type="Proteomes" id="UP000006875"/>
    </source>
</evidence>
<accession>E3HCX1</accession>
<reference evidence="2 3" key="1">
    <citation type="journal article" date="2010" name="Stand. Genomic Sci.">
        <title>Complete genome sequence of Ilyobacter polytropus type strain (CuHbu1).</title>
        <authorList>
            <person name="Sikorski J."/>
            <person name="Chertkov O."/>
            <person name="Lapidus A."/>
            <person name="Nolan M."/>
            <person name="Lucas S."/>
            <person name="Del Rio T.G."/>
            <person name="Tice H."/>
            <person name="Cheng J.F."/>
            <person name="Tapia R."/>
            <person name="Han C."/>
            <person name="Goodwin L."/>
            <person name="Pitluck S."/>
            <person name="Liolios K."/>
            <person name="Ivanova N."/>
            <person name="Mavromatis K."/>
            <person name="Mikhailova N."/>
            <person name="Pati A."/>
            <person name="Chen A."/>
            <person name="Palaniappan K."/>
            <person name="Land M."/>
            <person name="Hauser L."/>
            <person name="Chang Y.J."/>
            <person name="Jeffries C.D."/>
            <person name="Brambilla E."/>
            <person name="Yasawong M."/>
            <person name="Rohde M."/>
            <person name="Pukall R."/>
            <person name="Spring S."/>
            <person name="Goker M."/>
            <person name="Woyke T."/>
            <person name="Bristow J."/>
            <person name="Eisen J.A."/>
            <person name="Markowitz V."/>
            <person name="Hugenholtz P."/>
            <person name="Kyrpides N.C."/>
            <person name="Klenk H.P."/>
        </authorList>
    </citation>
    <scope>NUCLEOTIDE SEQUENCE [LARGE SCALE GENOMIC DNA]</scope>
    <source>
        <strain evidence="3">ATCC 51220 / DSM 2926 / LMG 16218 / CuHBu1</strain>
        <plasmid evidence="3">pILYOP01</plasmid>
    </source>
</reference>
<dbReference type="SUPFAM" id="SSF50475">
    <property type="entry name" value="FMN-binding split barrel"/>
    <property type="match status" value="1"/>
</dbReference>
<sequence>MKSIKELKNLISKIGSKQLFAVLATSNKNQPYTSLVAFALTEDLKKLVFITPRDTRKFQYLSENNNVSLMIDNSENQKVDISKAVGITITGKSRDSSGEERENLLNLFITKHPQMNEFAFSKGCSVVSVDINRYDVVERFQNVSVLEFSKNS</sequence>
<evidence type="ECO:0000313" key="2">
    <source>
        <dbReference type="EMBL" id="ADO84027.1"/>
    </source>
</evidence>
<organism evidence="2 3">
    <name type="scientific">Ilyobacter polytropus (strain ATCC 51220 / DSM 2926 / LMG 16218 / CuHBu1)</name>
    <dbReference type="NCBI Taxonomy" id="572544"/>
    <lineage>
        <taxon>Bacteria</taxon>
        <taxon>Fusobacteriati</taxon>
        <taxon>Fusobacteriota</taxon>
        <taxon>Fusobacteriia</taxon>
        <taxon>Fusobacteriales</taxon>
        <taxon>Fusobacteriaceae</taxon>
        <taxon>Ilyobacter</taxon>
    </lineage>
</organism>
<protein>
    <submittedName>
        <fullName evidence="2">Pyridoxamine 5'-phosphate oxidase-related FMN-binding protein</fullName>
    </submittedName>
</protein>
<dbReference type="InterPro" id="IPR011576">
    <property type="entry name" value="Pyridox_Oxase_N"/>
</dbReference>
<dbReference type="KEGG" id="ipo:Ilyop_2266"/>
<keyword evidence="2" id="KW-0614">Plasmid</keyword>
<dbReference type="Gene3D" id="2.30.110.10">
    <property type="entry name" value="Electron Transport, Fmn-binding Protein, Chain A"/>
    <property type="match status" value="1"/>
</dbReference>